<proteinExistence type="predicted"/>
<sequence length="83" mass="9818">MRDPERLDELLGLIHTLWKEDEDLRFNQLIYNLQREFSFLNNNLGKVVEKSVDGFESVGFDFFNVEDGLFIEFLKQKVSESNT</sequence>
<dbReference type="Proteomes" id="UP001238540">
    <property type="component" value="Unassembled WGS sequence"/>
</dbReference>
<evidence type="ECO:0000313" key="1">
    <source>
        <dbReference type="EMBL" id="MDN3611453.1"/>
    </source>
</evidence>
<gene>
    <name evidence="1" type="ORF">QWZ16_17785</name>
</gene>
<evidence type="ECO:0000313" key="2">
    <source>
        <dbReference type="Proteomes" id="UP001238540"/>
    </source>
</evidence>
<keyword evidence="2" id="KW-1185">Reference proteome</keyword>
<name>A0ABT8BZF1_9VIBR</name>
<reference evidence="2" key="1">
    <citation type="journal article" date="2019" name="Int. J. Syst. Evol. Microbiol.">
        <title>The Global Catalogue of Microorganisms (GCM) 10K type strain sequencing project: providing services to taxonomists for standard genome sequencing and annotation.</title>
        <authorList>
            <consortium name="The Broad Institute Genomics Platform"/>
            <consortium name="The Broad Institute Genome Sequencing Center for Infectious Disease"/>
            <person name="Wu L."/>
            <person name="Ma J."/>
        </authorList>
    </citation>
    <scope>NUCLEOTIDE SEQUENCE [LARGE SCALE GENOMIC DNA]</scope>
    <source>
        <strain evidence="2">CECT 7398</strain>
    </source>
</reference>
<accession>A0ABT8BZF1</accession>
<organism evidence="1 2">
    <name type="scientific">Vibrio ostreicida</name>
    <dbReference type="NCBI Taxonomy" id="526588"/>
    <lineage>
        <taxon>Bacteria</taxon>
        <taxon>Pseudomonadati</taxon>
        <taxon>Pseudomonadota</taxon>
        <taxon>Gammaproteobacteria</taxon>
        <taxon>Vibrionales</taxon>
        <taxon>Vibrionaceae</taxon>
        <taxon>Vibrio</taxon>
    </lineage>
</organism>
<dbReference type="EMBL" id="JAUFQC010000027">
    <property type="protein sequence ID" value="MDN3611453.1"/>
    <property type="molecule type" value="Genomic_DNA"/>
</dbReference>
<comment type="caution">
    <text evidence="1">The sequence shown here is derived from an EMBL/GenBank/DDBJ whole genome shotgun (WGS) entry which is preliminary data.</text>
</comment>
<dbReference type="RefSeq" id="WP_170882735.1">
    <property type="nucleotide sequence ID" value="NZ_JABEYA020000005.1"/>
</dbReference>
<protein>
    <submittedName>
        <fullName evidence="1">DUF1040 family protein</fullName>
    </submittedName>
</protein>